<evidence type="ECO:0000256" key="5">
    <source>
        <dbReference type="ARBA" id="ARBA00022989"/>
    </source>
</evidence>
<organism evidence="13 14">
    <name type="scientific">Plakobranchus ocellatus</name>
    <dbReference type="NCBI Taxonomy" id="259542"/>
    <lineage>
        <taxon>Eukaryota</taxon>
        <taxon>Metazoa</taxon>
        <taxon>Spiralia</taxon>
        <taxon>Lophotrochozoa</taxon>
        <taxon>Mollusca</taxon>
        <taxon>Gastropoda</taxon>
        <taxon>Heterobranchia</taxon>
        <taxon>Euthyneura</taxon>
        <taxon>Panpulmonata</taxon>
        <taxon>Sacoglossa</taxon>
        <taxon>Placobranchoidea</taxon>
        <taxon>Plakobranchidae</taxon>
        <taxon>Plakobranchus</taxon>
    </lineage>
</organism>
<dbReference type="PANTHER" id="PTHR11690">
    <property type="entry name" value="AMILORIDE-SENSITIVE SODIUM CHANNEL-RELATED"/>
    <property type="match status" value="1"/>
</dbReference>
<protein>
    <submittedName>
        <fullName evidence="13">Acid-sensing ion channel 4</fullName>
    </submittedName>
</protein>
<proteinExistence type="inferred from homology"/>
<keyword evidence="2 11" id="KW-0813">Transport</keyword>
<evidence type="ECO:0000256" key="11">
    <source>
        <dbReference type="RuleBase" id="RU000679"/>
    </source>
</evidence>
<keyword evidence="10 11" id="KW-0407">Ion channel</keyword>
<feature type="transmembrane region" description="Helical" evidence="12">
    <location>
        <begin position="40"/>
        <end position="58"/>
    </location>
</feature>
<evidence type="ECO:0000256" key="8">
    <source>
        <dbReference type="ARBA" id="ARBA00023136"/>
    </source>
</evidence>
<evidence type="ECO:0000256" key="1">
    <source>
        <dbReference type="ARBA" id="ARBA00004141"/>
    </source>
</evidence>
<evidence type="ECO:0000256" key="12">
    <source>
        <dbReference type="SAM" id="Phobius"/>
    </source>
</evidence>
<evidence type="ECO:0000256" key="2">
    <source>
        <dbReference type="ARBA" id="ARBA00022448"/>
    </source>
</evidence>
<dbReference type="GO" id="GO:0005886">
    <property type="term" value="C:plasma membrane"/>
    <property type="evidence" value="ECO:0007669"/>
    <property type="project" value="TreeGrafter"/>
</dbReference>
<keyword evidence="7 11" id="KW-0406">Ion transport</keyword>
<reference evidence="13 14" key="1">
    <citation type="journal article" date="2021" name="Elife">
        <title>Chloroplast acquisition without the gene transfer in kleptoplastic sea slugs, Plakobranchus ocellatus.</title>
        <authorList>
            <person name="Maeda T."/>
            <person name="Takahashi S."/>
            <person name="Yoshida T."/>
            <person name="Shimamura S."/>
            <person name="Takaki Y."/>
            <person name="Nagai Y."/>
            <person name="Toyoda A."/>
            <person name="Suzuki Y."/>
            <person name="Arimoto A."/>
            <person name="Ishii H."/>
            <person name="Satoh N."/>
            <person name="Nishiyama T."/>
            <person name="Hasebe M."/>
            <person name="Maruyama T."/>
            <person name="Minagawa J."/>
            <person name="Obokata J."/>
            <person name="Shigenobu S."/>
        </authorList>
    </citation>
    <scope>NUCLEOTIDE SEQUENCE [LARGE SCALE GENOMIC DNA]</scope>
</reference>
<evidence type="ECO:0000313" key="13">
    <source>
        <dbReference type="EMBL" id="GFO06538.1"/>
    </source>
</evidence>
<comment type="subcellular location">
    <subcellularLocation>
        <location evidence="1">Membrane</location>
        <topology evidence="1">Multi-pass membrane protein</topology>
    </subcellularLocation>
</comment>
<dbReference type="Proteomes" id="UP000735302">
    <property type="component" value="Unassembled WGS sequence"/>
</dbReference>
<keyword evidence="3 11" id="KW-0894">Sodium channel</keyword>
<sequence>MQDQEPSPTILEPLRLYQESATIHGITMLSAPQLYHCRRLIWTVLVIGMAILLAWTLYKQVSQLNKRPIKTITESPLYHELPFPAVTICNINQYVKDRVPDNEMIKNVIYYKSEYAKLTKAHSRLSNMDNLTDVSGEELLQMSLYAAPRLEELLVACAWSFHTYDCKDLFKPINTSYGQCFVFNKDKNNIQKTTMSGPREGLRLMIDIQNKRSYYSQKIHAGIRVLVHQQDEEPFPKEKGWYIRPGVAVELALTRIDHKRLPHPYKAFSNSYCEDREANGYVNKLTRYAHYSYANCQAQCLLDFLNTTCGCRGYHEPVSVLSAGNSALCSAKQHILCYSPALNMFSRSHLEACACVEECNTVSYSAELMYADFSSIFIEEMASTHNLSYAGGFRTSAIEVDIFYKTLHVDVIEQQPEVSLVTILATLGGEMGLFLGASLLSFAEILELLFLFVYRGVKSCRCHFIDAKKVESSQTARNEPDLPRKYSFDDWTAKKKSGVHVASVKDPLHF</sequence>
<keyword evidence="5 12" id="KW-1133">Transmembrane helix</keyword>
<dbReference type="EMBL" id="BLXT01003778">
    <property type="protein sequence ID" value="GFO06538.1"/>
    <property type="molecule type" value="Genomic_DNA"/>
</dbReference>
<keyword evidence="4 11" id="KW-0812">Transmembrane</keyword>
<dbReference type="Pfam" id="PF00858">
    <property type="entry name" value="ASC"/>
    <property type="match status" value="1"/>
</dbReference>
<keyword evidence="9 11" id="KW-0739">Sodium transport</keyword>
<gene>
    <name evidence="13" type="ORF">PoB_003304300</name>
</gene>
<dbReference type="GO" id="GO:0015280">
    <property type="term" value="F:ligand-gated sodium channel activity"/>
    <property type="evidence" value="ECO:0007669"/>
    <property type="project" value="TreeGrafter"/>
</dbReference>
<dbReference type="InterPro" id="IPR001873">
    <property type="entry name" value="ENaC"/>
</dbReference>
<evidence type="ECO:0000256" key="4">
    <source>
        <dbReference type="ARBA" id="ARBA00022692"/>
    </source>
</evidence>
<evidence type="ECO:0000256" key="6">
    <source>
        <dbReference type="ARBA" id="ARBA00023053"/>
    </source>
</evidence>
<dbReference type="AlphaFoldDB" id="A0AAV4AJ27"/>
<keyword evidence="6" id="KW-0915">Sodium</keyword>
<name>A0AAV4AJ27_9GAST</name>
<dbReference type="PRINTS" id="PR01078">
    <property type="entry name" value="AMINACHANNEL"/>
</dbReference>
<evidence type="ECO:0000256" key="3">
    <source>
        <dbReference type="ARBA" id="ARBA00022461"/>
    </source>
</evidence>
<comment type="caution">
    <text evidence="13">The sequence shown here is derived from an EMBL/GenBank/DDBJ whole genome shotgun (WGS) entry which is preliminary data.</text>
</comment>
<accession>A0AAV4AJ27</accession>
<evidence type="ECO:0000256" key="7">
    <source>
        <dbReference type="ARBA" id="ARBA00023065"/>
    </source>
</evidence>
<evidence type="ECO:0000256" key="10">
    <source>
        <dbReference type="ARBA" id="ARBA00023303"/>
    </source>
</evidence>
<evidence type="ECO:0000256" key="9">
    <source>
        <dbReference type="ARBA" id="ARBA00023201"/>
    </source>
</evidence>
<evidence type="ECO:0000313" key="14">
    <source>
        <dbReference type="Proteomes" id="UP000735302"/>
    </source>
</evidence>
<dbReference type="Gene3D" id="2.60.470.10">
    <property type="entry name" value="Acid-sensing ion channels like domains"/>
    <property type="match status" value="1"/>
</dbReference>
<keyword evidence="8 12" id="KW-0472">Membrane</keyword>
<comment type="similarity">
    <text evidence="11">Belongs to the amiloride-sensitive sodium channel (TC 1.A.6) family.</text>
</comment>
<dbReference type="Gene3D" id="1.10.287.770">
    <property type="entry name" value="YojJ-like"/>
    <property type="match status" value="1"/>
</dbReference>
<keyword evidence="14" id="KW-1185">Reference proteome</keyword>
<feature type="transmembrane region" description="Helical" evidence="12">
    <location>
        <begin position="431"/>
        <end position="454"/>
    </location>
</feature>